<dbReference type="EMBL" id="BMAW01128574">
    <property type="protein sequence ID" value="GFU26286.1"/>
    <property type="molecule type" value="Genomic_DNA"/>
</dbReference>
<accession>A0A8X6ULF7</accession>
<dbReference type="CDD" id="cd02394">
    <property type="entry name" value="KH-I_Vigilin_rpt6"/>
    <property type="match status" value="1"/>
</dbReference>
<dbReference type="GO" id="GO:0003723">
    <property type="term" value="F:RNA binding"/>
    <property type="evidence" value="ECO:0007669"/>
    <property type="project" value="UniProtKB-UniRule"/>
</dbReference>
<protein>
    <submittedName>
        <fullName evidence="3">Vigilin</fullName>
    </submittedName>
</protein>
<reference evidence="3" key="1">
    <citation type="submission" date="2020-08" db="EMBL/GenBank/DDBJ databases">
        <title>Multicomponent nature underlies the extraordinary mechanical properties of spider dragline silk.</title>
        <authorList>
            <person name="Kono N."/>
            <person name="Nakamura H."/>
            <person name="Mori M."/>
            <person name="Yoshida Y."/>
            <person name="Ohtoshi R."/>
            <person name="Malay A.D."/>
            <person name="Moran D.A.P."/>
            <person name="Tomita M."/>
            <person name="Numata K."/>
            <person name="Arakawa K."/>
        </authorList>
    </citation>
    <scope>NUCLEOTIDE SEQUENCE</scope>
</reference>
<dbReference type="SMART" id="SM00322">
    <property type="entry name" value="KH"/>
    <property type="match status" value="1"/>
</dbReference>
<evidence type="ECO:0000256" key="1">
    <source>
        <dbReference type="PROSITE-ProRule" id="PRU00117"/>
    </source>
</evidence>
<dbReference type="Pfam" id="PF00013">
    <property type="entry name" value="KH_1"/>
    <property type="match status" value="1"/>
</dbReference>
<dbReference type="Gene3D" id="3.30.1370.10">
    <property type="entry name" value="K Homology domain, type 1"/>
    <property type="match status" value="1"/>
</dbReference>
<gene>
    <name evidence="3" type="primary">Hdlbp_1</name>
    <name evidence="3" type="ORF">NPIL_197531</name>
</gene>
<dbReference type="InterPro" id="IPR004087">
    <property type="entry name" value="KH_dom"/>
</dbReference>
<evidence type="ECO:0000259" key="2">
    <source>
        <dbReference type="SMART" id="SM00322"/>
    </source>
</evidence>
<dbReference type="PROSITE" id="PS50084">
    <property type="entry name" value="KH_TYPE_1"/>
    <property type="match status" value="1"/>
</dbReference>
<dbReference type="SUPFAM" id="SSF54791">
    <property type="entry name" value="Eukaryotic type KH-domain (KH-domain type I)"/>
    <property type="match status" value="1"/>
</dbReference>
<keyword evidence="1" id="KW-0694">RNA-binding</keyword>
<keyword evidence="4" id="KW-1185">Reference proteome</keyword>
<proteinExistence type="predicted"/>
<feature type="domain" description="K Homology" evidence="2">
    <location>
        <begin position="8"/>
        <end position="75"/>
    </location>
</feature>
<dbReference type="Proteomes" id="UP000887013">
    <property type="component" value="Unassembled WGS sequence"/>
</dbReference>
<sequence length="98" mass="11283">MIDNLQKQVAYEEIKVNPAFYRQVIGKNGSNINILKEGTKILINIPSDNENYVVLIEGAPEGVAQVKKLLLEMVHKMENKISKDFNHRTALPSKYHWY</sequence>
<dbReference type="InterPro" id="IPR004088">
    <property type="entry name" value="KH_dom_type_1"/>
</dbReference>
<organism evidence="3 4">
    <name type="scientific">Nephila pilipes</name>
    <name type="common">Giant wood spider</name>
    <name type="synonym">Nephila maculata</name>
    <dbReference type="NCBI Taxonomy" id="299642"/>
    <lineage>
        <taxon>Eukaryota</taxon>
        <taxon>Metazoa</taxon>
        <taxon>Ecdysozoa</taxon>
        <taxon>Arthropoda</taxon>
        <taxon>Chelicerata</taxon>
        <taxon>Arachnida</taxon>
        <taxon>Araneae</taxon>
        <taxon>Araneomorphae</taxon>
        <taxon>Entelegynae</taxon>
        <taxon>Araneoidea</taxon>
        <taxon>Nephilidae</taxon>
        <taxon>Nephila</taxon>
    </lineage>
</organism>
<dbReference type="InterPro" id="IPR036612">
    <property type="entry name" value="KH_dom_type_1_sf"/>
</dbReference>
<dbReference type="OrthoDB" id="271862at2759"/>
<name>A0A8X6ULF7_NEPPI</name>
<evidence type="ECO:0000313" key="4">
    <source>
        <dbReference type="Proteomes" id="UP000887013"/>
    </source>
</evidence>
<dbReference type="GO" id="GO:0010468">
    <property type="term" value="P:regulation of gene expression"/>
    <property type="evidence" value="ECO:0007669"/>
    <property type="project" value="UniProtKB-ARBA"/>
</dbReference>
<evidence type="ECO:0000313" key="3">
    <source>
        <dbReference type="EMBL" id="GFU26286.1"/>
    </source>
</evidence>
<dbReference type="AlphaFoldDB" id="A0A8X6ULF7"/>
<comment type="caution">
    <text evidence="3">The sequence shown here is derived from an EMBL/GenBank/DDBJ whole genome shotgun (WGS) entry which is preliminary data.</text>
</comment>